<dbReference type="Proteomes" id="UP000274033">
    <property type="component" value="Unassembled WGS sequence"/>
</dbReference>
<feature type="transmembrane region" description="Helical" evidence="1">
    <location>
        <begin position="7"/>
        <end position="27"/>
    </location>
</feature>
<comment type="caution">
    <text evidence="2">The sequence shown here is derived from an EMBL/GenBank/DDBJ whole genome shotgun (WGS) entry which is preliminary data.</text>
</comment>
<protein>
    <recommendedName>
        <fullName evidence="4">DUF5050 domain-containing protein</fullName>
    </recommendedName>
</protein>
<evidence type="ECO:0000313" key="2">
    <source>
        <dbReference type="EMBL" id="RQW73654.1"/>
    </source>
</evidence>
<name>A0A3N9UAY3_9BACI</name>
<evidence type="ECO:0000313" key="3">
    <source>
        <dbReference type="Proteomes" id="UP000274033"/>
    </source>
</evidence>
<dbReference type="AlphaFoldDB" id="A0A3N9UAY3"/>
<gene>
    <name evidence="2" type="ORF">EBB45_15500</name>
</gene>
<dbReference type="InterPro" id="IPR011042">
    <property type="entry name" value="6-blade_b-propeller_TolB-like"/>
</dbReference>
<organism evidence="2 3">
    <name type="scientific">Lysinibacillus composti</name>
    <dbReference type="NCBI Taxonomy" id="720633"/>
    <lineage>
        <taxon>Bacteria</taxon>
        <taxon>Bacillati</taxon>
        <taxon>Bacillota</taxon>
        <taxon>Bacilli</taxon>
        <taxon>Bacillales</taxon>
        <taxon>Bacillaceae</taxon>
        <taxon>Lysinibacillus</taxon>
    </lineage>
</organism>
<dbReference type="SUPFAM" id="SSF69304">
    <property type="entry name" value="Tricorn protease N-terminal domain"/>
    <property type="match status" value="1"/>
</dbReference>
<evidence type="ECO:0008006" key="4">
    <source>
        <dbReference type="Google" id="ProtNLM"/>
    </source>
</evidence>
<feature type="transmembrane region" description="Helical" evidence="1">
    <location>
        <begin position="350"/>
        <end position="370"/>
    </location>
</feature>
<proteinExistence type="predicted"/>
<feature type="transmembrane region" description="Helical" evidence="1">
    <location>
        <begin position="404"/>
        <end position="429"/>
    </location>
</feature>
<dbReference type="PANTHER" id="PTHR36842:SF1">
    <property type="entry name" value="PROTEIN TOLB"/>
    <property type="match status" value="1"/>
</dbReference>
<dbReference type="Gene3D" id="2.120.10.30">
    <property type="entry name" value="TolB, C-terminal domain"/>
    <property type="match status" value="2"/>
</dbReference>
<keyword evidence="1" id="KW-0472">Membrane</keyword>
<dbReference type="PANTHER" id="PTHR36842">
    <property type="entry name" value="PROTEIN TOLB HOMOLOG"/>
    <property type="match status" value="1"/>
</dbReference>
<dbReference type="EMBL" id="RRCT01000017">
    <property type="protein sequence ID" value="RQW73654.1"/>
    <property type="molecule type" value="Genomic_DNA"/>
</dbReference>
<feature type="transmembrane region" description="Helical" evidence="1">
    <location>
        <begin position="377"/>
        <end position="398"/>
    </location>
</feature>
<dbReference type="RefSeq" id="WP_124766254.1">
    <property type="nucleotide sequence ID" value="NZ_JAFBDY010000016.1"/>
</dbReference>
<dbReference type="OrthoDB" id="2386786at2"/>
<keyword evidence="1" id="KW-1133">Transmembrane helix</keyword>
<sequence>MKNKKLLWGLMSVTFLLFVGSIVFSLLRDDDPYRYYTGIGSSFDLSPDEEQYLFPYYVDGNESIYRSNADGTNVTKLVESETARLHSPRYSNDGAKILYLAENPEHLNTLFVANEDGSEQKLLTPDKTHVSEAVFSKTGDKIFFVGTPAEDYKKVEGETTEGFDLFSVDLDSGKIDQLTNRDYFTMNDLSISHDGKELYYSLFEVNRENVTAYSIADGIEQEAPGSNWLPEDSYAYRYSSDGSKMAYTSISEESLDSSLFKYELFLLDLENGESKRLTNLGSSVVSPMFLRTQNSIAFLENKNWPQVPEKHTLKVLDLGTEKIKSIEMEMTPSNSNHWVMKTLDLFANGYTVAALYVILLGLLSTYLFFFHSTRKRFIPAIISFTLAVLVFISSFIVAMAVDPWYGIGVGILAAALLGCTLIIFAYAYALKFFFKGNNTSIEMNEEAE</sequence>
<keyword evidence="1" id="KW-0812">Transmembrane</keyword>
<evidence type="ECO:0000256" key="1">
    <source>
        <dbReference type="SAM" id="Phobius"/>
    </source>
</evidence>
<reference evidence="2 3" key="1">
    <citation type="journal article" date="2013" name="J. Microbiol.">
        <title>Lysinibacillus chungkukjangi sp. nov., isolated from Chungkukjang, Korean fermented soybean food.</title>
        <authorList>
            <person name="Kim S.J."/>
            <person name="Jang Y.H."/>
            <person name="Hamada M."/>
            <person name="Ahn J.H."/>
            <person name="Weon H.Y."/>
            <person name="Suzuki K."/>
            <person name="Whang K.S."/>
            <person name="Kwon S.W."/>
        </authorList>
    </citation>
    <scope>NUCLEOTIDE SEQUENCE [LARGE SCALE GENOMIC DNA]</scope>
    <source>
        <strain evidence="2 3">MCCC 1A12701</strain>
    </source>
</reference>
<keyword evidence="3" id="KW-1185">Reference proteome</keyword>
<accession>A0A3N9UAY3</accession>